<evidence type="ECO:0000256" key="2">
    <source>
        <dbReference type="ARBA" id="ARBA00008936"/>
    </source>
</evidence>
<dbReference type="SUPFAM" id="SSF50615">
    <property type="entry name" value="N-terminal domain of alpha and beta subunits of F1 ATP synthase"/>
    <property type="match status" value="1"/>
</dbReference>
<keyword evidence="7 12" id="KW-1278">Translocase</keyword>
<dbReference type="PANTHER" id="PTHR15184">
    <property type="entry name" value="ATP SYNTHASE"/>
    <property type="match status" value="1"/>
</dbReference>
<keyword evidence="3 12" id="KW-0813">Transport</keyword>
<dbReference type="SUPFAM" id="SSF47917">
    <property type="entry name" value="C-terminal domain of alpha and beta subunits of F1 ATP synthase"/>
    <property type="match status" value="1"/>
</dbReference>
<evidence type="ECO:0000256" key="8">
    <source>
        <dbReference type="ARBA" id="ARBA00023065"/>
    </source>
</evidence>
<feature type="domain" description="ATP synthase A/B type C-terminal" evidence="15">
    <location>
        <begin position="359"/>
        <end position="424"/>
    </location>
</feature>
<dbReference type="Pfam" id="PF02874">
    <property type="entry name" value="ATP-synt_ab_N"/>
    <property type="match status" value="1"/>
</dbReference>
<dbReference type="GO" id="GO:0005524">
    <property type="term" value="F:ATP binding"/>
    <property type="evidence" value="ECO:0007669"/>
    <property type="project" value="UniProtKB-UniRule"/>
</dbReference>
<evidence type="ECO:0000256" key="9">
    <source>
        <dbReference type="ARBA" id="ARBA00023136"/>
    </source>
</evidence>
<evidence type="ECO:0000259" key="15">
    <source>
        <dbReference type="Pfam" id="PF22919"/>
    </source>
</evidence>
<evidence type="ECO:0000313" key="17">
    <source>
        <dbReference type="Proteomes" id="UP000294835"/>
    </source>
</evidence>
<sequence>MTETDTATAPASEARRAGRIRAIRGAVVEVRFPGAPPAINTCLLAGPERDRVIEVASLIDRHTVRGLLLNPARRVALGMEVVDTGGPLTAPVGPGVLGRMIDVFGAPLDGKGPLEDVQRVPIHRPPVPLTRRRPGGEVFETGIKAIDLLSPIERGGKAGLFGGAGVGKTVLITEFIHNMVAEYEGVSLFCGVGERSREAEELYREMRATGVLDGAVLVFGQMNESPGARFRVAHTALTIAEHFRDVDHRDVMVLIDNIFRFVQAGAEVSGLLGNIPSRVGYQPTLASELGALEERICNTDAGAMTSIQAVYVPADDFTDPAATHVFSHLSSSVTLSRKRASEGLYPAIDPLKSASKMLTPGTVSDRHYRVAREVRRVLAEYEALADIIAMLGLEELSEADRATVACARRLDRFLTQPFFTTEQFTGQPGRFVALDDTLAGCEAILSGALSHLPESAFYMVGGIDEAEARGVAACG</sequence>
<evidence type="ECO:0000256" key="4">
    <source>
        <dbReference type="ARBA" id="ARBA00022741"/>
    </source>
</evidence>
<accession>A0A4R2PSP8</accession>
<dbReference type="GO" id="GO:0005886">
    <property type="term" value="C:plasma membrane"/>
    <property type="evidence" value="ECO:0007669"/>
    <property type="project" value="UniProtKB-SubCell"/>
</dbReference>
<dbReference type="Gene3D" id="1.10.1140.10">
    <property type="entry name" value="Bovine Mitochondrial F1-atpase, Atp Synthase Beta Chain, Chain D, domain 3"/>
    <property type="match status" value="1"/>
</dbReference>
<dbReference type="FunFam" id="3.40.50.300:FF:001630">
    <property type="entry name" value="ATP synthase subunit beta"/>
    <property type="match status" value="1"/>
</dbReference>
<dbReference type="InterPro" id="IPR055190">
    <property type="entry name" value="ATP-synt_VA_C"/>
</dbReference>
<dbReference type="RefSeq" id="WP_132465541.1">
    <property type="nucleotide sequence ID" value="NZ_SLXP01000016.1"/>
</dbReference>
<reference evidence="16 17" key="1">
    <citation type="submission" date="2019-03" db="EMBL/GenBank/DDBJ databases">
        <title>Genomic Encyclopedia of Type Strains, Phase IV (KMG-IV): sequencing the most valuable type-strain genomes for metagenomic binning, comparative biology and taxonomic classification.</title>
        <authorList>
            <person name="Goeker M."/>
        </authorList>
    </citation>
    <scope>NUCLEOTIDE SEQUENCE [LARGE SCALE GENOMIC DNA]</scope>
    <source>
        <strain evidence="16 17">DSM 18063</strain>
    </source>
</reference>
<comment type="function">
    <text evidence="12">Produces ATP from ADP in the presence of a proton gradient across the membrane. The catalytic sites are hosted primarily by the beta subunits.</text>
</comment>
<evidence type="ECO:0000256" key="12">
    <source>
        <dbReference type="HAMAP-Rule" id="MF_01347"/>
    </source>
</evidence>
<dbReference type="InterPro" id="IPR036121">
    <property type="entry name" value="ATPase_F1/V1/A1_a/bsu_N_sf"/>
</dbReference>
<dbReference type="InterPro" id="IPR004100">
    <property type="entry name" value="ATPase_F1/V1/A1_a/bsu_N"/>
</dbReference>
<dbReference type="AlphaFoldDB" id="A0A4R2PSP8"/>
<feature type="domain" description="ATPase F1/V1/A1 complex alpha/beta subunit nucleotide-binding" evidence="13">
    <location>
        <begin position="142"/>
        <end position="355"/>
    </location>
</feature>
<dbReference type="EC" id="7.1.2.2" evidence="12"/>
<dbReference type="InterPro" id="IPR000194">
    <property type="entry name" value="ATPase_F1/V1/A1_a/bsu_nucl-bd"/>
</dbReference>
<keyword evidence="17" id="KW-1185">Reference proteome</keyword>
<dbReference type="EMBL" id="SLXP01000016">
    <property type="protein sequence ID" value="TCP38910.1"/>
    <property type="molecule type" value="Genomic_DNA"/>
</dbReference>
<feature type="domain" description="ATPase F1/V1/A1 complex alpha/beta subunit N-terminal" evidence="14">
    <location>
        <begin position="22"/>
        <end position="85"/>
    </location>
</feature>
<dbReference type="InterPro" id="IPR027417">
    <property type="entry name" value="P-loop_NTPase"/>
</dbReference>
<comment type="similarity">
    <text evidence="2 12">Belongs to the ATPase alpha/beta chains family.</text>
</comment>
<dbReference type="GO" id="GO:0045259">
    <property type="term" value="C:proton-transporting ATP synthase complex"/>
    <property type="evidence" value="ECO:0007669"/>
    <property type="project" value="UniProtKB-KW"/>
</dbReference>
<dbReference type="OrthoDB" id="9801639at2"/>
<keyword evidence="4 12" id="KW-0547">Nucleotide-binding</keyword>
<keyword evidence="9 12" id="KW-0472">Membrane</keyword>
<evidence type="ECO:0000256" key="7">
    <source>
        <dbReference type="ARBA" id="ARBA00022967"/>
    </source>
</evidence>
<evidence type="ECO:0000256" key="3">
    <source>
        <dbReference type="ARBA" id="ARBA00022448"/>
    </source>
</evidence>
<keyword evidence="12" id="KW-1003">Cell membrane</keyword>
<evidence type="ECO:0000256" key="11">
    <source>
        <dbReference type="ARBA" id="ARBA00023310"/>
    </source>
</evidence>
<dbReference type="InterPro" id="IPR050053">
    <property type="entry name" value="ATPase_alpha/beta_chains"/>
</dbReference>
<keyword evidence="11 12" id="KW-0066">ATP synthesis</keyword>
<dbReference type="NCBIfam" id="TIGR01039">
    <property type="entry name" value="atpD"/>
    <property type="match status" value="1"/>
</dbReference>
<keyword evidence="6 12" id="KW-0067">ATP-binding</keyword>
<keyword evidence="10 12" id="KW-0139">CF(1)</keyword>
<evidence type="ECO:0000256" key="5">
    <source>
        <dbReference type="ARBA" id="ARBA00022781"/>
    </source>
</evidence>
<proteinExistence type="inferred from homology"/>
<dbReference type="InterPro" id="IPR024034">
    <property type="entry name" value="ATPase_F1/V1_b/a_C"/>
</dbReference>
<dbReference type="PROSITE" id="PS00152">
    <property type="entry name" value="ATPASE_ALPHA_BETA"/>
    <property type="match status" value="1"/>
</dbReference>
<dbReference type="Gene3D" id="2.40.10.170">
    <property type="match status" value="1"/>
</dbReference>
<dbReference type="GO" id="GO:0046933">
    <property type="term" value="F:proton-transporting ATP synthase activity, rotational mechanism"/>
    <property type="evidence" value="ECO:0007669"/>
    <property type="project" value="UniProtKB-UniRule"/>
</dbReference>
<evidence type="ECO:0000256" key="10">
    <source>
        <dbReference type="ARBA" id="ARBA00023196"/>
    </source>
</evidence>
<comment type="caution">
    <text evidence="16">The sequence shown here is derived from an EMBL/GenBank/DDBJ whole genome shotgun (WGS) entry which is preliminary data.</text>
</comment>
<evidence type="ECO:0000313" key="16">
    <source>
        <dbReference type="EMBL" id="TCP38910.1"/>
    </source>
</evidence>
<dbReference type="InterPro" id="IPR020003">
    <property type="entry name" value="ATPase_a/bsu_AS"/>
</dbReference>
<dbReference type="InterPro" id="IPR005722">
    <property type="entry name" value="ATP_synth_F1_bsu"/>
</dbReference>
<gene>
    <name evidence="12" type="primary">atpD</name>
    <name evidence="16" type="ORF">EV662_11664</name>
</gene>
<dbReference type="PANTHER" id="PTHR15184:SF71">
    <property type="entry name" value="ATP SYNTHASE SUBUNIT BETA, MITOCHONDRIAL"/>
    <property type="match status" value="1"/>
</dbReference>
<dbReference type="Pfam" id="PF22919">
    <property type="entry name" value="ATP-synt_VA_C"/>
    <property type="match status" value="1"/>
</dbReference>
<evidence type="ECO:0000259" key="14">
    <source>
        <dbReference type="Pfam" id="PF02874"/>
    </source>
</evidence>
<keyword evidence="8 12" id="KW-0406">Ion transport</keyword>
<dbReference type="Pfam" id="PF00006">
    <property type="entry name" value="ATP-synt_ab"/>
    <property type="match status" value="1"/>
</dbReference>
<name>A0A4R2PSP8_9RHOB</name>
<dbReference type="CDD" id="cd01133">
    <property type="entry name" value="F1-ATPase_beta_CD"/>
    <property type="match status" value="1"/>
</dbReference>
<protein>
    <recommendedName>
        <fullName evidence="12">ATP synthase subunit beta</fullName>
        <ecNumber evidence="12">7.1.2.2</ecNumber>
    </recommendedName>
    <alternativeName>
        <fullName evidence="12">ATP synthase F1 sector subunit beta</fullName>
    </alternativeName>
    <alternativeName>
        <fullName evidence="12">F-ATPase subunit beta</fullName>
    </alternativeName>
</protein>
<dbReference type="SUPFAM" id="SSF52540">
    <property type="entry name" value="P-loop containing nucleoside triphosphate hydrolases"/>
    <property type="match status" value="1"/>
</dbReference>
<feature type="binding site" evidence="12">
    <location>
        <begin position="162"/>
        <end position="169"/>
    </location>
    <ligand>
        <name>ATP</name>
        <dbReference type="ChEBI" id="CHEBI:30616"/>
    </ligand>
</feature>
<evidence type="ECO:0000259" key="13">
    <source>
        <dbReference type="Pfam" id="PF00006"/>
    </source>
</evidence>
<keyword evidence="5 12" id="KW-0375">Hydrogen ion transport</keyword>
<evidence type="ECO:0000256" key="6">
    <source>
        <dbReference type="ARBA" id="ARBA00022840"/>
    </source>
</evidence>
<dbReference type="CDD" id="cd18110">
    <property type="entry name" value="ATP-synt_F1_beta_C"/>
    <property type="match status" value="1"/>
</dbReference>
<dbReference type="Gene3D" id="3.40.50.300">
    <property type="entry name" value="P-loop containing nucleotide triphosphate hydrolases"/>
    <property type="match status" value="1"/>
</dbReference>
<comment type="subcellular location">
    <subcellularLocation>
        <location evidence="12">Cell membrane</location>
        <topology evidence="12">Peripheral membrane protein</topology>
    </subcellularLocation>
    <subcellularLocation>
        <location evidence="1">Membrane</location>
    </subcellularLocation>
</comment>
<dbReference type="Proteomes" id="UP000294835">
    <property type="component" value="Unassembled WGS sequence"/>
</dbReference>
<comment type="catalytic activity">
    <reaction evidence="12">
        <text>ATP + H2O + 4 H(+)(in) = ADP + phosphate + 5 H(+)(out)</text>
        <dbReference type="Rhea" id="RHEA:57720"/>
        <dbReference type="ChEBI" id="CHEBI:15377"/>
        <dbReference type="ChEBI" id="CHEBI:15378"/>
        <dbReference type="ChEBI" id="CHEBI:30616"/>
        <dbReference type="ChEBI" id="CHEBI:43474"/>
        <dbReference type="ChEBI" id="CHEBI:456216"/>
        <dbReference type="EC" id="7.1.2.2"/>
    </reaction>
</comment>
<dbReference type="HAMAP" id="MF_01347">
    <property type="entry name" value="ATP_synth_beta_bact"/>
    <property type="match status" value="1"/>
</dbReference>
<evidence type="ECO:0000256" key="1">
    <source>
        <dbReference type="ARBA" id="ARBA00004370"/>
    </source>
</evidence>
<organism evidence="16 17">
    <name type="scientific">Rhodovulum marinum</name>
    <dbReference type="NCBI Taxonomy" id="320662"/>
    <lineage>
        <taxon>Bacteria</taxon>
        <taxon>Pseudomonadati</taxon>
        <taxon>Pseudomonadota</taxon>
        <taxon>Alphaproteobacteria</taxon>
        <taxon>Rhodobacterales</taxon>
        <taxon>Paracoccaceae</taxon>
        <taxon>Rhodovulum</taxon>
    </lineage>
</organism>